<comment type="caution">
    <text evidence="2">The sequence shown here is derived from an EMBL/GenBank/DDBJ whole genome shotgun (WGS) entry which is preliminary data.</text>
</comment>
<reference evidence="2" key="2">
    <citation type="submission" date="2014-03" db="EMBL/GenBank/DDBJ databases">
        <title>Candidatus Competibacter-lineage genomes retrieved from metagenomes reveal functional metabolic diversity.</title>
        <authorList>
            <person name="McIlroy S.J."/>
            <person name="Albertsen M."/>
            <person name="Andresen E.K."/>
            <person name="Saunders A.M."/>
            <person name="Kristiansen R."/>
            <person name="Stokholm-Bjerregaard M."/>
            <person name="Nielsen K.L."/>
            <person name="Nielsen P.H."/>
        </authorList>
    </citation>
    <scope>NUCLEOTIDE SEQUENCE</scope>
    <source>
        <strain evidence="2">Run_A_D11</strain>
    </source>
</reference>
<feature type="compositionally biased region" description="Low complexity" evidence="1">
    <location>
        <begin position="9"/>
        <end position="24"/>
    </location>
</feature>
<dbReference type="OrthoDB" id="10010869at2"/>
<keyword evidence="3" id="KW-1185">Reference proteome</keyword>
<sequence>MVTVLPDAPSSRPQPSSQLVPVSPENRKADAEAPTGDTVVDTYQPRTELGRKRIELRRAHVQAGGKLGCVFWNASG</sequence>
<protein>
    <submittedName>
        <fullName evidence="2">Uncharacterized protein</fullName>
    </submittedName>
</protein>
<reference evidence="2" key="1">
    <citation type="submission" date="2013-07" db="EMBL/GenBank/DDBJ databases">
        <authorList>
            <person name="McIlroy S."/>
        </authorList>
    </citation>
    <scope>NUCLEOTIDE SEQUENCE [LARGE SCALE GENOMIC DNA]</scope>
    <source>
        <strain evidence="2">Run_A_D11</strain>
    </source>
</reference>
<dbReference type="Proteomes" id="UP000035760">
    <property type="component" value="Unassembled WGS sequence"/>
</dbReference>
<dbReference type="EMBL" id="CBTJ020000117">
    <property type="protein sequence ID" value="CDI04737.1"/>
    <property type="molecule type" value="Genomic_DNA"/>
</dbReference>
<dbReference type="RefSeq" id="WP_139031791.1">
    <property type="nucleotide sequence ID" value="NZ_CBTJ020000117.1"/>
</dbReference>
<evidence type="ECO:0000256" key="1">
    <source>
        <dbReference type="SAM" id="MobiDB-lite"/>
    </source>
</evidence>
<accession>W6MAF6</accession>
<feature type="region of interest" description="Disordered" evidence="1">
    <location>
        <begin position="1"/>
        <end position="40"/>
    </location>
</feature>
<dbReference type="AlphaFoldDB" id="W6MAF6"/>
<proteinExistence type="predicted"/>
<name>W6MAF6_9GAMM</name>
<evidence type="ECO:0000313" key="2">
    <source>
        <dbReference type="EMBL" id="CDI04737.1"/>
    </source>
</evidence>
<organism evidence="2 3">
    <name type="scientific">Candidatus Competibacter denitrificans Run_A_D11</name>
    <dbReference type="NCBI Taxonomy" id="1400863"/>
    <lineage>
        <taxon>Bacteria</taxon>
        <taxon>Pseudomonadati</taxon>
        <taxon>Pseudomonadota</taxon>
        <taxon>Gammaproteobacteria</taxon>
        <taxon>Candidatus Competibacteraceae</taxon>
        <taxon>Candidatus Competibacter</taxon>
    </lineage>
</organism>
<gene>
    <name evidence="2" type="ORF">BN873_p50014</name>
</gene>
<evidence type="ECO:0000313" key="3">
    <source>
        <dbReference type="Proteomes" id="UP000035760"/>
    </source>
</evidence>